<sequence>MRRSLPLDGDLCAARDFLEGVGNQVRNGTKGPPLHGAQGPEHVRRVALAVVPRREDPLLNVERLELAGVGRRDDRVPEEQILTREAEHPRIAEHLLAVEAAVEEDAGDRGLAVREENVALLEEARHVQLPGLEGLPEEIARVVGLEDVPACDNRLLAARGVRQPAGEQHEPLNGPGYARVQLLAALRNEYRAVVRSWTDAPLVYLLVPRPGRRAGELEHPEVVEQSALGPVNVTLRAVCLPPENAQSVVFRPKSAYAEPRGRLLALRRVLDLRPGGRFDVVGPHVVQALELRTQASLATEHEEKLRPALWLLARFAASRKHQRAVLVTRQRDTPGGVAAVEPLALLQVEDVDVVEEALAIEAPKHNDRVALLDDGDVGRVALPRHRHVTGEGHRLGAEVHKAHDVRLRKVDPMRVPVAATEQVGATADADERVPVERAGAEGAPDRHPARLLQQHTRRRRPYGAERVLLRGRICRTFAVAEVAADGAEDVLLGPTRKVRVGEGRRLDPRRRRCGSRRRHGCRGLGVGGALVRPAQVEGRLDAHEPVLVGERHPVRVRLELLDHRVQHIVTDDGADVGVDLRVLELVVEKLRHDSADAVPLLRRGVRVAGKHLEQVEQRRPVRAAGCAVRCAGGLRCLALVHHAESPGQTRKASGPHAAQLAKK</sequence>
<comment type="caution">
    <text evidence="1">The sequence shown here is derived from an EMBL/GenBank/DDBJ whole genome shotgun (WGS) entry which is preliminary data.</text>
</comment>
<dbReference type="GeneID" id="94195037"/>
<accession>A0AAV4LTQ8</accession>
<keyword evidence="2" id="KW-1185">Reference proteome</keyword>
<evidence type="ECO:0000313" key="1">
    <source>
        <dbReference type="EMBL" id="GIX63556.1"/>
    </source>
</evidence>
<name>A0AAV4LTQ8_BABCB</name>
<dbReference type="Proteomes" id="UP001497744">
    <property type="component" value="Unassembled WGS sequence"/>
</dbReference>
<proteinExistence type="predicted"/>
<reference evidence="1 2" key="1">
    <citation type="submission" date="2021-06" db="EMBL/GenBank/DDBJ databases">
        <title>Genome sequence of Babesia caballi.</title>
        <authorList>
            <person name="Yamagishi J."/>
            <person name="Kidaka T."/>
            <person name="Ochi A."/>
        </authorList>
    </citation>
    <scope>NUCLEOTIDE SEQUENCE [LARGE SCALE GENOMIC DNA]</scope>
    <source>
        <strain evidence="1">USDA-D6B2</strain>
    </source>
</reference>
<dbReference type="EMBL" id="BPLF01000002">
    <property type="protein sequence ID" value="GIX63556.1"/>
    <property type="molecule type" value="Genomic_DNA"/>
</dbReference>
<protein>
    <submittedName>
        <fullName evidence="1">Podocan isoform X1</fullName>
    </submittedName>
</protein>
<dbReference type="RefSeq" id="XP_067715625.1">
    <property type="nucleotide sequence ID" value="XM_067859524.1"/>
</dbReference>
<gene>
    <name evidence="1" type="ORF">BcabD6B2_29910</name>
</gene>
<evidence type="ECO:0000313" key="2">
    <source>
        <dbReference type="Proteomes" id="UP001497744"/>
    </source>
</evidence>
<organism evidence="1 2">
    <name type="scientific">Babesia caballi</name>
    <dbReference type="NCBI Taxonomy" id="5871"/>
    <lineage>
        <taxon>Eukaryota</taxon>
        <taxon>Sar</taxon>
        <taxon>Alveolata</taxon>
        <taxon>Apicomplexa</taxon>
        <taxon>Aconoidasida</taxon>
        <taxon>Piroplasmida</taxon>
        <taxon>Babesiidae</taxon>
        <taxon>Babesia</taxon>
    </lineage>
</organism>
<dbReference type="AlphaFoldDB" id="A0AAV4LTQ8"/>